<dbReference type="EMBL" id="VKID01000001">
    <property type="protein sequence ID" value="TRX99931.1"/>
    <property type="molecule type" value="Genomic_DNA"/>
</dbReference>
<proteinExistence type="predicted"/>
<dbReference type="Pfam" id="PF16774">
    <property type="entry name" value="Dit_N"/>
    <property type="match status" value="1"/>
</dbReference>
<dbReference type="AlphaFoldDB" id="A0A553IIA4"/>
<accession>A0A553IIA4</accession>
<evidence type="ECO:0000313" key="2">
    <source>
        <dbReference type="EMBL" id="TRX99931.1"/>
    </source>
</evidence>
<comment type="caution">
    <text evidence="2">The sequence shown here is derived from an EMBL/GenBank/DDBJ whole genome shotgun (WGS) entry which is preliminary data.</text>
</comment>
<sequence>MTRRFYLENEHGQQFHFKYHSGVLLSNVQGLGFQFDMSYLKYGHIHKTVKSEKPLSEMSGVLNFMDGYYGYQRFIDYLNQGRDNLRLYYVSNDMKYVHVDVVSLSKAEIKSGLLSCEITMNKKSYWVKERQIIIDITEVLDGKVYPYPYAYTYQITQEGRTTIDINGSFNANVIIEMIGSVDHPEINVIQNGVLVSSLRLNLVEENVIIQISSVADNKYLKMIKDDIETDIYAYQDFEKDNFIELKSGRNTLEFKSGVMSDTLCKVHIFEYHLG</sequence>
<dbReference type="RefSeq" id="WP_012242568.1">
    <property type="nucleotide sequence ID" value="NZ_JACAOE010000001.1"/>
</dbReference>
<evidence type="ECO:0000259" key="1">
    <source>
        <dbReference type="Pfam" id="PF16774"/>
    </source>
</evidence>
<reference evidence="2 3" key="1">
    <citation type="submission" date="2019-07" db="EMBL/GenBank/DDBJ databases">
        <title>Genome sequence of Acholeplasma laidlawii strain with increased resistance to erythromycin.</title>
        <authorList>
            <person name="Medvedeva E.S."/>
            <person name="Baranova N.B."/>
            <person name="Siniagina M.N."/>
            <person name="Mouzykantov A."/>
            <person name="Chernova O.A."/>
            <person name="Chernov V.M."/>
        </authorList>
    </citation>
    <scope>NUCLEOTIDE SEQUENCE [LARGE SCALE GENOMIC DNA]</scope>
    <source>
        <strain evidence="2 3">PG8REry</strain>
    </source>
</reference>
<dbReference type="Proteomes" id="UP000315938">
    <property type="component" value="Unassembled WGS sequence"/>
</dbReference>
<gene>
    <name evidence="2" type="ORF">FNV44_02515</name>
</gene>
<feature type="domain" description="Distal tail protein N-terminal" evidence="1">
    <location>
        <begin position="3"/>
        <end position="122"/>
    </location>
</feature>
<evidence type="ECO:0000313" key="3">
    <source>
        <dbReference type="Proteomes" id="UP000315938"/>
    </source>
</evidence>
<organism evidence="2 3">
    <name type="scientific">Acholeplasma laidlawii</name>
    <dbReference type="NCBI Taxonomy" id="2148"/>
    <lineage>
        <taxon>Bacteria</taxon>
        <taxon>Bacillati</taxon>
        <taxon>Mycoplasmatota</taxon>
        <taxon>Mollicutes</taxon>
        <taxon>Acholeplasmatales</taxon>
        <taxon>Acholeplasmataceae</taxon>
        <taxon>Acholeplasma</taxon>
    </lineage>
</organism>
<dbReference type="InterPro" id="IPR031899">
    <property type="entry name" value="Dit_N"/>
</dbReference>
<name>A0A553IIA4_ACHLA</name>
<dbReference type="GeneID" id="41338792"/>
<protein>
    <recommendedName>
        <fullName evidence="1">Distal tail protein N-terminal domain-containing protein</fullName>
    </recommendedName>
</protein>